<comment type="caution">
    <text evidence="1">The sequence shown here is derived from an EMBL/GenBank/DDBJ whole genome shotgun (WGS) entry which is preliminary data.</text>
</comment>
<dbReference type="Proteomes" id="UP000180246">
    <property type="component" value="Unassembled WGS sequence"/>
</dbReference>
<proteinExistence type="predicted"/>
<evidence type="ECO:0000313" key="1">
    <source>
        <dbReference type="EMBL" id="OIJ44117.1"/>
    </source>
</evidence>
<accession>A0A1S2NG96</accession>
<dbReference type="RefSeq" id="WP_071361941.1">
    <property type="nucleotide sequence ID" value="NZ_JRYB01000001.1"/>
</dbReference>
<sequence>MNEALIALSRSGIMKRTVLARDITSREHARKLWPLVTPSAPHQLLTYVSPAFNEDDALIRRGHFRTLPGGHPIDVAAHFDKEEAERSRSVSESAEHACAKELIAAALANRLKSKRGMPWSFADSEASDFHLSGNLLLGAESVSTEMTVRTAFGSSYRLDVGILSKPIGKKPLVLGGIEIERGHAFDGRKALIAKSQAFPLISVDITGMALDELTPQWANQALTATTASHSEGRRSTFVYLHDLLYPLYVQLPPMLGESGKSHQFLVFASDAELERLLAWTKRLAVSVGLRESQDFSIAPVRAKSEQSEKMLLNAGEVVGPGWKEINSGQCLRITVRRPKSLLDVPTHLFHLTLAKLLLINTDSLVGYKYQNGIYNDDLGDDVWVHSKWVPETKSYSRRRILPKRLAEPHSTILALLQGLSGAGGDGR</sequence>
<reference evidence="1 2" key="1">
    <citation type="submission" date="2014-10" db="EMBL/GenBank/DDBJ databases">
        <authorList>
            <person name="Seo M.-J."/>
            <person name="Seok Y.J."/>
            <person name="Cha I.-T."/>
        </authorList>
    </citation>
    <scope>NUCLEOTIDE SEQUENCE [LARGE SCALE GENOMIC DNA]</scope>
    <source>
        <strain evidence="1 2">NEU</strain>
    </source>
</reference>
<name>A0A1S2NG96_9BURK</name>
<evidence type="ECO:0000313" key="2">
    <source>
        <dbReference type="Proteomes" id="UP000180246"/>
    </source>
</evidence>
<gene>
    <name evidence="1" type="ORF">LO55_2864</name>
</gene>
<protein>
    <submittedName>
        <fullName evidence="1">Uncharacterized protein</fullName>
    </submittedName>
</protein>
<organism evidence="1 2">
    <name type="scientific">Massilia timonae</name>
    <dbReference type="NCBI Taxonomy" id="47229"/>
    <lineage>
        <taxon>Bacteria</taxon>
        <taxon>Pseudomonadati</taxon>
        <taxon>Pseudomonadota</taxon>
        <taxon>Betaproteobacteria</taxon>
        <taxon>Burkholderiales</taxon>
        <taxon>Oxalobacteraceae</taxon>
        <taxon>Telluria group</taxon>
        <taxon>Massilia</taxon>
    </lineage>
</organism>
<dbReference type="AlphaFoldDB" id="A0A1S2NG96"/>
<dbReference type="EMBL" id="JRYB01000001">
    <property type="protein sequence ID" value="OIJ44117.1"/>
    <property type="molecule type" value="Genomic_DNA"/>
</dbReference>